<evidence type="ECO:0000256" key="1">
    <source>
        <dbReference type="SAM" id="MobiDB-lite"/>
    </source>
</evidence>
<evidence type="ECO:0000313" key="3">
    <source>
        <dbReference type="EMBL" id="CAL6075579.1"/>
    </source>
</evidence>
<dbReference type="AlphaFoldDB" id="A0AA86NIE4"/>
<reference evidence="2" key="1">
    <citation type="submission" date="2023-06" db="EMBL/GenBank/DDBJ databases">
        <authorList>
            <person name="Kurt Z."/>
        </authorList>
    </citation>
    <scope>NUCLEOTIDE SEQUENCE</scope>
</reference>
<dbReference type="EMBL" id="CAXDID020000315">
    <property type="protein sequence ID" value="CAL6075579.1"/>
    <property type="molecule type" value="Genomic_DNA"/>
</dbReference>
<proteinExistence type="predicted"/>
<gene>
    <name evidence="3" type="ORF">HINF_LOCUS57274</name>
    <name evidence="2" type="ORF">HINF_LOCUS7191</name>
</gene>
<keyword evidence="4" id="KW-1185">Reference proteome</keyword>
<accession>A0AA86NIE4</accession>
<protein>
    <submittedName>
        <fullName evidence="3">Hypothetical_protein</fullName>
    </submittedName>
</protein>
<organism evidence="2">
    <name type="scientific">Hexamita inflata</name>
    <dbReference type="NCBI Taxonomy" id="28002"/>
    <lineage>
        <taxon>Eukaryota</taxon>
        <taxon>Metamonada</taxon>
        <taxon>Diplomonadida</taxon>
        <taxon>Hexamitidae</taxon>
        <taxon>Hexamitinae</taxon>
        <taxon>Hexamita</taxon>
    </lineage>
</organism>
<reference evidence="3 4" key="2">
    <citation type="submission" date="2024-07" db="EMBL/GenBank/DDBJ databases">
        <authorList>
            <person name="Akdeniz Z."/>
        </authorList>
    </citation>
    <scope>NUCLEOTIDE SEQUENCE [LARGE SCALE GENOMIC DNA]</scope>
</reference>
<evidence type="ECO:0000313" key="2">
    <source>
        <dbReference type="EMBL" id="CAI9919546.1"/>
    </source>
</evidence>
<sequence length="772" mass="90496">MSEHIQSLTQTKSNISEQQNYELLSKNLQKQNVLYQNINQGSIQIIKTESNANCDQNQCQTQKSPKQQLTLESFASSLNQGLNIILTQQLSRTSEQIYESIKLLSINQMEQLWEIVGNIFTLLPKFVKYYFQHTYLAHHSNQSQNSQDNSKIYQPTAQNIEQQTLAVETTNARNNQLDESDKVNNFYYQFLKSVKMQKIMTFIKKSIDQVRTCLNRQNIDTTNCRTLEIMQIVQNFNIQMADIFWKELSLLQQTTIEQAKRIFEKLKQQYDQQYDLNNNIIKQTQFAQRQNQIQDNILLTNSQQQSNRELYLNELRNSKYFLNFKSKVSICVQDLINQEFHVRKDINRQQLQKEISSKNPPDSRNQQQKCPAVTLQRGPFKQNYNQLTQEIFTQALNTGLNIISNNQQKEQRTQKQICQFITDLERNQVQQLWDIVSNQLNMQQHLVKTYYQNKYSPDYILKFYLHSKSSQKIKTKPQIQQQTIVNPKEHVTSQPLLSNTALQIPKQHNQLSNPKLSAEKQNAQKQVSAEEVSQNDNQLHVEDQYQYQTGVQSPELEKAAEVQNNTIQRHNEMQDPLSVKVEQTNQIPQTHCNEPEQQIQLEINLSHHSQSPEKQPEPAIHIPTTQPSPSKNSVQTQAKFSQGLKYAILTLFSKDLEDKTDQQLIAFLNKNLNSQTVQKFWSIVELHSGNGSEYYQRQFMRCMHVPITQELKQQTITYLQSLNKLDQTEKQTMQLAKQIRKVVFKEQDVFLYDIIQIMLDNQSKYQVRKAAE</sequence>
<name>A0AA86NIE4_9EUKA</name>
<feature type="compositionally biased region" description="Polar residues" evidence="1">
    <location>
        <begin position="623"/>
        <end position="633"/>
    </location>
</feature>
<evidence type="ECO:0000313" key="4">
    <source>
        <dbReference type="Proteomes" id="UP001642409"/>
    </source>
</evidence>
<dbReference type="EMBL" id="CATOUU010000181">
    <property type="protein sequence ID" value="CAI9919546.1"/>
    <property type="molecule type" value="Genomic_DNA"/>
</dbReference>
<dbReference type="Proteomes" id="UP001642409">
    <property type="component" value="Unassembled WGS sequence"/>
</dbReference>
<comment type="caution">
    <text evidence="2">The sequence shown here is derived from an EMBL/GenBank/DDBJ whole genome shotgun (WGS) entry which is preliminary data.</text>
</comment>
<feature type="region of interest" description="Disordered" evidence="1">
    <location>
        <begin position="607"/>
        <end position="633"/>
    </location>
</feature>